<evidence type="ECO:0000256" key="6">
    <source>
        <dbReference type="ARBA" id="ARBA00022989"/>
    </source>
</evidence>
<feature type="transmembrane region" description="Helical" evidence="10">
    <location>
        <begin position="376"/>
        <end position="396"/>
    </location>
</feature>
<dbReference type="InterPro" id="IPR048279">
    <property type="entry name" value="MdtK-like"/>
</dbReference>
<protein>
    <recommendedName>
        <fullName evidence="9">Multidrug-efflux transporter</fullName>
    </recommendedName>
</protein>
<keyword evidence="4" id="KW-1003">Cell membrane</keyword>
<keyword evidence="7" id="KW-0406">Ion transport</keyword>
<evidence type="ECO:0000313" key="12">
    <source>
        <dbReference type="Proteomes" id="UP000244932"/>
    </source>
</evidence>
<feature type="transmembrane region" description="Helical" evidence="10">
    <location>
        <begin position="12"/>
        <end position="33"/>
    </location>
</feature>
<dbReference type="EMBL" id="OMKW01000003">
    <property type="protein sequence ID" value="SPF30014.1"/>
    <property type="molecule type" value="Genomic_DNA"/>
</dbReference>
<evidence type="ECO:0000256" key="1">
    <source>
        <dbReference type="ARBA" id="ARBA00004429"/>
    </source>
</evidence>
<feature type="transmembrane region" description="Helical" evidence="10">
    <location>
        <begin position="48"/>
        <end position="74"/>
    </location>
</feature>
<dbReference type="GO" id="GO:0006811">
    <property type="term" value="P:monoatomic ion transport"/>
    <property type="evidence" value="ECO:0007669"/>
    <property type="project" value="UniProtKB-KW"/>
</dbReference>
<sequence>MIDTGRLRRSWAELIPLAWPVMLSRFGILFMAIVDVAMLGRQAGTEQLAFFALGMTVALPVMITGIGATTGILARAAQAHGRADTAALRQVFRDGLMWAATIGALALAVILSIGPLLHFVGHRPEMIAGTLPVARALAPGAFIQILFVACAFWLEATGRTRPALYGMIVANIVNIALNTILIGEMGAVGAAWATNAARLSVLLILLSVVLTRPEIRAKAGAAMSELGPIAKIGAAGGVAYFFETMAFAALGQFAGLLGTSELAAYSIAHNLEAALFMVALGLSVAAAVRVGAAAGRGNLPQARFDAFAALALALMVIAALGAILVLFAQPVASLFSAEAALLARVTPLFAVLAFSLLFDAGQVVMGQCARALGDTWLLTGCYFVGFWCVMVPAGYILSMMTPLAEMGLFVATGLGCAVTFLMLLVRIVRLTQV</sequence>
<dbReference type="PANTHER" id="PTHR43298">
    <property type="entry name" value="MULTIDRUG RESISTANCE PROTEIN NORM-RELATED"/>
    <property type="match status" value="1"/>
</dbReference>
<feature type="transmembrane region" description="Helical" evidence="10">
    <location>
        <begin position="189"/>
        <end position="211"/>
    </location>
</feature>
<evidence type="ECO:0000256" key="8">
    <source>
        <dbReference type="ARBA" id="ARBA00023136"/>
    </source>
</evidence>
<dbReference type="NCBIfam" id="TIGR00797">
    <property type="entry name" value="matE"/>
    <property type="match status" value="1"/>
</dbReference>
<dbReference type="GO" id="GO:0015297">
    <property type="term" value="F:antiporter activity"/>
    <property type="evidence" value="ECO:0007669"/>
    <property type="project" value="UniProtKB-KW"/>
</dbReference>
<proteinExistence type="predicted"/>
<keyword evidence="12" id="KW-1185">Reference proteome</keyword>
<feature type="transmembrane region" description="Helical" evidence="10">
    <location>
        <begin position="273"/>
        <end position="294"/>
    </location>
</feature>
<evidence type="ECO:0000313" key="11">
    <source>
        <dbReference type="EMBL" id="SPF30014.1"/>
    </source>
</evidence>
<feature type="transmembrane region" description="Helical" evidence="10">
    <location>
        <begin position="95"/>
        <end position="117"/>
    </location>
</feature>
<gene>
    <name evidence="11" type="primary">mdtK</name>
    <name evidence="11" type="ORF">POI8812_02342</name>
</gene>
<dbReference type="OrthoDB" id="9780160at2"/>
<keyword evidence="3" id="KW-0050">Antiport</keyword>
<dbReference type="AlphaFoldDB" id="A0A2R8ACQ8"/>
<name>A0A2R8ACQ8_9RHOB</name>
<feature type="transmembrane region" description="Helical" evidence="10">
    <location>
        <begin position="163"/>
        <end position="183"/>
    </location>
</feature>
<evidence type="ECO:0000256" key="5">
    <source>
        <dbReference type="ARBA" id="ARBA00022692"/>
    </source>
</evidence>
<dbReference type="Pfam" id="PF01554">
    <property type="entry name" value="MatE"/>
    <property type="match status" value="2"/>
</dbReference>
<evidence type="ECO:0000256" key="4">
    <source>
        <dbReference type="ARBA" id="ARBA00022475"/>
    </source>
</evidence>
<dbReference type="GO" id="GO:0042910">
    <property type="term" value="F:xenobiotic transmembrane transporter activity"/>
    <property type="evidence" value="ECO:0007669"/>
    <property type="project" value="InterPro"/>
</dbReference>
<reference evidence="11 12" key="1">
    <citation type="submission" date="2018-03" db="EMBL/GenBank/DDBJ databases">
        <authorList>
            <person name="Keele B.F."/>
        </authorList>
    </citation>
    <scope>NUCLEOTIDE SEQUENCE [LARGE SCALE GENOMIC DNA]</scope>
    <source>
        <strain evidence="11 12">CeCT 8812</strain>
    </source>
</reference>
<dbReference type="GO" id="GO:0005886">
    <property type="term" value="C:plasma membrane"/>
    <property type="evidence" value="ECO:0007669"/>
    <property type="project" value="UniProtKB-SubCell"/>
</dbReference>
<evidence type="ECO:0000256" key="7">
    <source>
        <dbReference type="ARBA" id="ARBA00023065"/>
    </source>
</evidence>
<accession>A0A2R8ACQ8</accession>
<dbReference type="PIRSF" id="PIRSF006603">
    <property type="entry name" value="DinF"/>
    <property type="match status" value="1"/>
</dbReference>
<keyword evidence="5 10" id="KW-0812">Transmembrane</keyword>
<feature type="transmembrane region" description="Helical" evidence="10">
    <location>
        <begin position="137"/>
        <end position="156"/>
    </location>
</feature>
<feature type="transmembrane region" description="Helical" evidence="10">
    <location>
        <begin position="232"/>
        <end position="253"/>
    </location>
</feature>
<keyword evidence="6 10" id="KW-1133">Transmembrane helix</keyword>
<evidence type="ECO:0000256" key="9">
    <source>
        <dbReference type="ARBA" id="ARBA00031636"/>
    </source>
</evidence>
<dbReference type="Proteomes" id="UP000244932">
    <property type="component" value="Unassembled WGS sequence"/>
</dbReference>
<dbReference type="InterPro" id="IPR050222">
    <property type="entry name" value="MATE_MdtK"/>
</dbReference>
<dbReference type="PANTHER" id="PTHR43298:SF2">
    <property type="entry name" value="FMN_FAD EXPORTER YEEO-RELATED"/>
    <property type="match status" value="1"/>
</dbReference>
<feature type="transmembrane region" description="Helical" evidence="10">
    <location>
        <begin position="306"/>
        <end position="329"/>
    </location>
</feature>
<dbReference type="RefSeq" id="WP_108782739.1">
    <property type="nucleotide sequence ID" value="NZ_OMKW01000003.1"/>
</dbReference>
<organism evidence="11 12">
    <name type="scientific">Pontivivens insulae</name>
    <dbReference type="NCBI Taxonomy" id="1639689"/>
    <lineage>
        <taxon>Bacteria</taxon>
        <taxon>Pseudomonadati</taxon>
        <taxon>Pseudomonadota</taxon>
        <taxon>Alphaproteobacteria</taxon>
        <taxon>Rhodobacterales</taxon>
        <taxon>Paracoccaceae</taxon>
        <taxon>Pontivivens</taxon>
    </lineage>
</organism>
<feature type="transmembrane region" description="Helical" evidence="10">
    <location>
        <begin position="408"/>
        <end position="428"/>
    </location>
</feature>
<keyword evidence="2" id="KW-0813">Transport</keyword>
<dbReference type="InterPro" id="IPR002528">
    <property type="entry name" value="MATE_fam"/>
</dbReference>
<evidence type="ECO:0000256" key="2">
    <source>
        <dbReference type="ARBA" id="ARBA00022448"/>
    </source>
</evidence>
<evidence type="ECO:0000256" key="3">
    <source>
        <dbReference type="ARBA" id="ARBA00022449"/>
    </source>
</evidence>
<keyword evidence="8 10" id="KW-0472">Membrane</keyword>
<evidence type="ECO:0000256" key="10">
    <source>
        <dbReference type="SAM" id="Phobius"/>
    </source>
</evidence>
<comment type="subcellular location">
    <subcellularLocation>
        <location evidence="1">Cell inner membrane</location>
        <topology evidence="1">Multi-pass membrane protein</topology>
    </subcellularLocation>
</comment>
<feature type="transmembrane region" description="Helical" evidence="10">
    <location>
        <begin position="341"/>
        <end position="364"/>
    </location>
</feature>